<evidence type="ECO:0000256" key="3">
    <source>
        <dbReference type="ARBA" id="ARBA00022989"/>
    </source>
</evidence>
<keyword evidence="8" id="KW-1185">Reference proteome</keyword>
<keyword evidence="4 5" id="KW-0472">Membrane</keyword>
<feature type="domain" description="TLC" evidence="6">
    <location>
        <begin position="59"/>
        <end position="231"/>
    </location>
</feature>
<dbReference type="PANTHER" id="PTHR13439">
    <property type="entry name" value="CT120 PROTEIN"/>
    <property type="match status" value="1"/>
</dbReference>
<dbReference type="Pfam" id="PF03798">
    <property type="entry name" value="TRAM_LAG1_CLN8"/>
    <property type="match status" value="1"/>
</dbReference>
<organism evidence="7 8">
    <name type="scientific">Parendozoicomonas callyspongiae</name>
    <dbReference type="NCBI Taxonomy" id="2942213"/>
    <lineage>
        <taxon>Bacteria</taxon>
        <taxon>Pseudomonadati</taxon>
        <taxon>Pseudomonadota</taxon>
        <taxon>Gammaproteobacteria</taxon>
        <taxon>Oceanospirillales</taxon>
        <taxon>Endozoicomonadaceae</taxon>
        <taxon>Parendozoicomonas</taxon>
    </lineage>
</organism>
<feature type="transmembrane region" description="Helical" evidence="5">
    <location>
        <begin position="167"/>
        <end position="187"/>
    </location>
</feature>
<keyword evidence="2 5" id="KW-0812">Transmembrane</keyword>
<reference evidence="7 8" key="1">
    <citation type="submission" date="2022-05" db="EMBL/GenBank/DDBJ databases">
        <authorList>
            <person name="Park J.-S."/>
        </authorList>
    </citation>
    <scope>NUCLEOTIDE SEQUENCE [LARGE SCALE GENOMIC DNA]</scope>
    <source>
        <strain evidence="7 8">2012CJ34-2</strain>
    </source>
</reference>
<evidence type="ECO:0000313" key="7">
    <source>
        <dbReference type="EMBL" id="MCL6270385.1"/>
    </source>
</evidence>
<keyword evidence="3 5" id="KW-1133">Transmembrane helix</keyword>
<evidence type="ECO:0000256" key="5">
    <source>
        <dbReference type="SAM" id="Phobius"/>
    </source>
</evidence>
<dbReference type="InterPro" id="IPR050846">
    <property type="entry name" value="TLCD"/>
</dbReference>
<sequence>MSEFLLQQEDDQESEQIPAEMNKGLFLIPVVSAIGFKIVHEYCNYGLAPGEKRNDTCSPLLHALLTGIGSNYLFHTSEKTWWEKIISDAPSDSYLASILPLISWGYSAYEFHDSFNQGSTEFMIHGGGMFLTISLLASQNKQHLFIEPLLMETSQIFYNLRRVHRNFMYPFAALFFIYRWGIFPYIWGQYIQNVYRKDIHFPLEKTGNFLMIGGGLLSHSLNFYWGSKILKILLTGDFHQPKASVPQ</sequence>
<gene>
    <name evidence="7" type="ORF">M3P05_10680</name>
</gene>
<comment type="caution">
    <text evidence="7">The sequence shown here is derived from an EMBL/GenBank/DDBJ whole genome shotgun (WGS) entry which is preliminary data.</text>
</comment>
<evidence type="ECO:0000313" key="8">
    <source>
        <dbReference type="Proteomes" id="UP001203338"/>
    </source>
</evidence>
<protein>
    <submittedName>
        <fullName evidence="7">TLC domain-containing protein</fullName>
    </submittedName>
</protein>
<accession>A0ABT0PGD2</accession>
<dbReference type="Proteomes" id="UP001203338">
    <property type="component" value="Unassembled WGS sequence"/>
</dbReference>
<evidence type="ECO:0000256" key="1">
    <source>
        <dbReference type="ARBA" id="ARBA00004141"/>
    </source>
</evidence>
<dbReference type="PANTHER" id="PTHR13439:SF0">
    <property type="entry name" value="TOPOISOMERASE I DAMAGE AFFECTED PROTEIN 4"/>
    <property type="match status" value="1"/>
</dbReference>
<dbReference type="EMBL" id="JAMFLX010000012">
    <property type="protein sequence ID" value="MCL6270385.1"/>
    <property type="molecule type" value="Genomic_DNA"/>
</dbReference>
<evidence type="ECO:0000256" key="2">
    <source>
        <dbReference type="ARBA" id="ARBA00022692"/>
    </source>
</evidence>
<proteinExistence type="predicted"/>
<dbReference type="InterPro" id="IPR006634">
    <property type="entry name" value="TLC-dom"/>
</dbReference>
<evidence type="ECO:0000256" key="4">
    <source>
        <dbReference type="ARBA" id="ARBA00023136"/>
    </source>
</evidence>
<comment type="subcellular location">
    <subcellularLocation>
        <location evidence="1">Membrane</location>
        <topology evidence="1">Multi-pass membrane protein</topology>
    </subcellularLocation>
</comment>
<name>A0ABT0PGD2_9GAMM</name>
<dbReference type="RefSeq" id="WP_249699591.1">
    <property type="nucleotide sequence ID" value="NZ_JAMFLX010000012.1"/>
</dbReference>
<evidence type="ECO:0000259" key="6">
    <source>
        <dbReference type="Pfam" id="PF03798"/>
    </source>
</evidence>